<reference evidence="1" key="1">
    <citation type="submission" date="2022-10" db="EMBL/GenBank/DDBJ databases">
        <title>Genome Sequence of Xylaria curta.</title>
        <authorList>
            <person name="Buettner E."/>
        </authorList>
    </citation>
    <scope>NUCLEOTIDE SEQUENCE</scope>
    <source>
        <strain evidence="1">Babe10</strain>
    </source>
</reference>
<protein>
    <submittedName>
        <fullName evidence="1">Uncharacterized protein</fullName>
    </submittedName>
</protein>
<evidence type="ECO:0000313" key="2">
    <source>
        <dbReference type="Proteomes" id="UP001143856"/>
    </source>
</evidence>
<gene>
    <name evidence="1" type="ORF">NUW58_g3915</name>
</gene>
<name>A0ACC1PBH1_9PEZI</name>
<organism evidence="1 2">
    <name type="scientific">Xylaria curta</name>
    <dbReference type="NCBI Taxonomy" id="42375"/>
    <lineage>
        <taxon>Eukaryota</taxon>
        <taxon>Fungi</taxon>
        <taxon>Dikarya</taxon>
        <taxon>Ascomycota</taxon>
        <taxon>Pezizomycotina</taxon>
        <taxon>Sordariomycetes</taxon>
        <taxon>Xylariomycetidae</taxon>
        <taxon>Xylariales</taxon>
        <taxon>Xylariaceae</taxon>
        <taxon>Xylaria</taxon>
    </lineage>
</organism>
<dbReference type="EMBL" id="JAPDGR010000634">
    <property type="protein sequence ID" value="KAJ2988554.1"/>
    <property type="molecule type" value="Genomic_DNA"/>
</dbReference>
<evidence type="ECO:0000313" key="1">
    <source>
        <dbReference type="EMBL" id="KAJ2988554.1"/>
    </source>
</evidence>
<sequence length="287" mass="32056">MASNRVGQAYRLLSPGDDDAIAKQPVYRAYDERKRFPKWGALSRVTIFTIALVVSLSIAGSFAVGFLFGVNKSHSALSPYMKLSYDQNETLLWNTGYSDEKATEAELSQLWDTQIPWESGIIALDNDEAREMDLPESQPFPWDASKKSLYINAISSDYKLASSIKSKVPHYDLSSVSLSDSGIVGQLQDEWYYVLSRGPGVLILQNYVVDQALLEKINSAFDTIIEREATSAKGDHFAASGANSRIWNSFQKHAMQDPESFVPYFANPWLAKVTPGRTQRLPSRVPK</sequence>
<accession>A0ACC1PBH1</accession>
<keyword evidence="2" id="KW-1185">Reference proteome</keyword>
<proteinExistence type="predicted"/>
<dbReference type="Proteomes" id="UP001143856">
    <property type="component" value="Unassembled WGS sequence"/>
</dbReference>
<comment type="caution">
    <text evidence="1">The sequence shown here is derived from an EMBL/GenBank/DDBJ whole genome shotgun (WGS) entry which is preliminary data.</text>
</comment>